<keyword evidence="2" id="KW-1185">Reference proteome</keyword>
<protein>
    <submittedName>
        <fullName evidence="1">Uncharacterized protein</fullName>
    </submittedName>
</protein>
<accession>A0ABN8BWJ8</accession>
<proteinExistence type="predicted"/>
<name>A0ABN8BWJ8_9STRA</name>
<sequence length="67" mass="7230">MPFTSSRIPGPTSHKTMKKILSDTTSKCFIKSSCLGNDFTTNVNSKISSSISTSSQEIAVSWQTGNK</sequence>
<evidence type="ECO:0000313" key="1">
    <source>
        <dbReference type="EMBL" id="CAH0485303.1"/>
    </source>
</evidence>
<comment type="caution">
    <text evidence="1">The sequence shown here is derived from an EMBL/GenBank/DDBJ whole genome shotgun (WGS) entry which is preliminary data.</text>
</comment>
<dbReference type="Proteomes" id="UP001157938">
    <property type="component" value="Unassembled WGS sequence"/>
</dbReference>
<gene>
    <name evidence="1" type="ORF">PFR001_LOCUS1007</name>
</gene>
<dbReference type="EMBL" id="CAKLBC010000201">
    <property type="protein sequence ID" value="CAH0485303.1"/>
    <property type="molecule type" value="Genomic_DNA"/>
</dbReference>
<organism evidence="1 2">
    <name type="scientific">Peronospora farinosa</name>
    <dbReference type="NCBI Taxonomy" id="134698"/>
    <lineage>
        <taxon>Eukaryota</taxon>
        <taxon>Sar</taxon>
        <taxon>Stramenopiles</taxon>
        <taxon>Oomycota</taxon>
        <taxon>Peronosporomycetes</taxon>
        <taxon>Peronosporales</taxon>
        <taxon>Peronosporaceae</taxon>
        <taxon>Peronospora</taxon>
    </lineage>
</organism>
<evidence type="ECO:0000313" key="2">
    <source>
        <dbReference type="Proteomes" id="UP001157938"/>
    </source>
</evidence>
<reference evidence="1 2" key="1">
    <citation type="submission" date="2021-11" db="EMBL/GenBank/DDBJ databases">
        <authorList>
            <person name="Islam A."/>
            <person name="Islam S."/>
            <person name="Flora M.S."/>
            <person name="Rahman M."/>
            <person name="Ziaur R.M."/>
            <person name="Epstein J.H."/>
            <person name="Hassan M."/>
            <person name="Klassen M."/>
            <person name="Woodard K."/>
            <person name="Webb A."/>
            <person name="Webby R.J."/>
            <person name="El Zowalaty M.E."/>
        </authorList>
    </citation>
    <scope>NUCLEOTIDE SEQUENCE [LARGE SCALE GENOMIC DNA]</scope>
    <source>
        <strain evidence="1">Pf1</strain>
    </source>
</reference>